<dbReference type="RefSeq" id="WP_180676606.1">
    <property type="nucleotide sequence ID" value="NZ_JACCKA010000001.1"/>
</dbReference>
<evidence type="ECO:0000259" key="4">
    <source>
        <dbReference type="Pfam" id="PF00144"/>
    </source>
</evidence>
<keyword evidence="2" id="KW-0472">Membrane</keyword>
<reference evidence="5 6" key="1">
    <citation type="submission" date="2020-07" db="EMBL/GenBank/DDBJ databases">
        <title>Luteimonas sp. SJ-92.</title>
        <authorList>
            <person name="Huang X.-X."/>
            <person name="Xu L."/>
            <person name="Sun J.-Q."/>
        </authorList>
    </citation>
    <scope>NUCLEOTIDE SEQUENCE [LARGE SCALE GENOMIC DNA]</scope>
    <source>
        <strain evidence="5 6">SJ-92</strain>
    </source>
</reference>
<dbReference type="AlphaFoldDB" id="A0A853J6S3"/>
<dbReference type="GO" id="GO:0016787">
    <property type="term" value="F:hydrolase activity"/>
    <property type="evidence" value="ECO:0007669"/>
    <property type="project" value="UniProtKB-KW"/>
</dbReference>
<keyword evidence="5" id="KW-0378">Hydrolase</keyword>
<dbReference type="SUPFAM" id="SSF56601">
    <property type="entry name" value="beta-lactamase/transpeptidase-like"/>
    <property type="match status" value="1"/>
</dbReference>
<dbReference type="InterPro" id="IPR012338">
    <property type="entry name" value="Beta-lactam/transpept-like"/>
</dbReference>
<dbReference type="Pfam" id="PF00144">
    <property type="entry name" value="Beta-lactamase"/>
    <property type="match status" value="1"/>
</dbReference>
<dbReference type="PANTHER" id="PTHR46825">
    <property type="entry name" value="D-ALANYL-D-ALANINE-CARBOXYPEPTIDASE/ENDOPEPTIDASE AMPH"/>
    <property type="match status" value="1"/>
</dbReference>
<feature type="region of interest" description="Disordered" evidence="1">
    <location>
        <begin position="31"/>
        <end position="58"/>
    </location>
</feature>
<keyword evidence="3" id="KW-0732">Signal</keyword>
<protein>
    <submittedName>
        <fullName evidence="5">Serine hydrolase</fullName>
    </submittedName>
</protein>
<feature type="chain" id="PRO_5032713644" evidence="3">
    <location>
        <begin position="25"/>
        <end position="677"/>
    </location>
</feature>
<dbReference type="Gene3D" id="3.40.710.10">
    <property type="entry name" value="DD-peptidase/beta-lactamase superfamily"/>
    <property type="match status" value="1"/>
</dbReference>
<proteinExistence type="predicted"/>
<feature type="domain" description="Beta-lactamase-related" evidence="4">
    <location>
        <begin position="80"/>
        <end position="395"/>
    </location>
</feature>
<feature type="transmembrane region" description="Helical" evidence="2">
    <location>
        <begin position="611"/>
        <end position="633"/>
    </location>
</feature>
<keyword evidence="6" id="KW-1185">Reference proteome</keyword>
<sequence>MRVSTILSLVAGMLLALPLAAAPAASPTSIVPPELAPKTGEPDAEDAGAEADATVQAGPANLTRQDLEAWLDGYMPYALQTGDIAGAVVVVVKDGQVLLQKGYGYADLATRTPVDPARHLFRPGSISKLFTWTAVMQLVEQGKLDLDADLNQYIDFEVPARDGKPATLRQVMTHTVGFEEQIRGLITSNADQIVPLEQALKRWVPERIHAPGTTPAYSNYATALAGYIIERVSGESFYDYIDRHILAPLDMEDSSFRQPLPDALLANMSKGYESASDGKPRDYEFISLAPAGSLAATGADMAKFMIAHLQGGTYGDARILREDTAKTMHTTGQTSVGALNRMMLGFYETSLNGHRAISHGGDTLWFHSDLQLFIDDGIGIYVSMNSSGRNGAPLQIRDNLAEGFADRYLPGPEAPVSAVSEADAKLHAAQIAGAYTSSRRPDSNFMSLLNLLGPVKVFANEDGTISVSIALDASGAPTKWREISPYLWQDVASGDRLAADVVDGKVTRFSMEPYAAIMVFQRLPWWKSPGLLLTLLAASLLALAATVVAWPVSALVRRYYGVPYGLSGDDARMHRIVRIAALAVLVVMAGALGLIVGMMSDLEKLSADTDAVFNLMRLLALVVLPLGALAALWNCWKVLRGRRRLLAKLWSIVLALSCVFLLWIGISHHLLGYGAYY</sequence>
<keyword evidence="2" id="KW-0812">Transmembrane</keyword>
<organism evidence="5 6">
    <name type="scientific">Luteimonas salinisoli</name>
    <dbReference type="NCBI Taxonomy" id="2752307"/>
    <lineage>
        <taxon>Bacteria</taxon>
        <taxon>Pseudomonadati</taxon>
        <taxon>Pseudomonadota</taxon>
        <taxon>Gammaproteobacteria</taxon>
        <taxon>Lysobacterales</taxon>
        <taxon>Lysobacteraceae</taxon>
        <taxon>Luteimonas</taxon>
    </lineage>
</organism>
<feature type="signal peptide" evidence="3">
    <location>
        <begin position="1"/>
        <end position="24"/>
    </location>
</feature>
<accession>A0A853J6S3</accession>
<name>A0A853J6S3_9GAMM</name>
<dbReference type="EMBL" id="JACCKA010000001">
    <property type="protein sequence ID" value="NZA24796.1"/>
    <property type="molecule type" value="Genomic_DNA"/>
</dbReference>
<feature type="transmembrane region" description="Helical" evidence="2">
    <location>
        <begin position="531"/>
        <end position="556"/>
    </location>
</feature>
<dbReference type="Proteomes" id="UP000578091">
    <property type="component" value="Unassembled WGS sequence"/>
</dbReference>
<comment type="caution">
    <text evidence="5">The sequence shown here is derived from an EMBL/GenBank/DDBJ whole genome shotgun (WGS) entry which is preliminary data.</text>
</comment>
<dbReference type="PANTHER" id="PTHR46825:SF9">
    <property type="entry name" value="BETA-LACTAMASE-RELATED DOMAIN-CONTAINING PROTEIN"/>
    <property type="match status" value="1"/>
</dbReference>
<feature type="transmembrane region" description="Helical" evidence="2">
    <location>
        <begin position="576"/>
        <end position="599"/>
    </location>
</feature>
<keyword evidence="2" id="KW-1133">Transmembrane helix</keyword>
<evidence type="ECO:0000256" key="1">
    <source>
        <dbReference type="SAM" id="MobiDB-lite"/>
    </source>
</evidence>
<gene>
    <name evidence="5" type="ORF">H0E84_00200</name>
</gene>
<feature type="transmembrane region" description="Helical" evidence="2">
    <location>
        <begin position="645"/>
        <end position="666"/>
    </location>
</feature>
<dbReference type="InterPro" id="IPR001466">
    <property type="entry name" value="Beta-lactam-related"/>
</dbReference>
<evidence type="ECO:0000313" key="5">
    <source>
        <dbReference type="EMBL" id="NZA24796.1"/>
    </source>
</evidence>
<evidence type="ECO:0000256" key="3">
    <source>
        <dbReference type="SAM" id="SignalP"/>
    </source>
</evidence>
<evidence type="ECO:0000313" key="6">
    <source>
        <dbReference type="Proteomes" id="UP000578091"/>
    </source>
</evidence>
<evidence type="ECO:0000256" key="2">
    <source>
        <dbReference type="SAM" id="Phobius"/>
    </source>
</evidence>
<dbReference type="InterPro" id="IPR050491">
    <property type="entry name" value="AmpC-like"/>
</dbReference>